<dbReference type="InterPro" id="IPR008979">
    <property type="entry name" value="Galactose-bd-like_sf"/>
</dbReference>
<dbReference type="SUPFAM" id="SSF49464">
    <property type="entry name" value="Carboxypeptidase regulatory domain-like"/>
    <property type="match status" value="2"/>
</dbReference>
<dbReference type="SUPFAM" id="SSF49785">
    <property type="entry name" value="Galactose-binding domain-like"/>
    <property type="match status" value="1"/>
</dbReference>
<dbReference type="InterPro" id="IPR013784">
    <property type="entry name" value="Carb-bd-like_fold"/>
</dbReference>
<dbReference type="Pfam" id="PF13620">
    <property type="entry name" value="CarboxypepD_reg"/>
    <property type="match status" value="3"/>
</dbReference>
<dbReference type="InterPro" id="IPR012334">
    <property type="entry name" value="Pectin_lyas_fold"/>
</dbReference>
<evidence type="ECO:0000256" key="4">
    <source>
        <dbReference type="SAM" id="MobiDB-lite"/>
    </source>
</evidence>
<feature type="region of interest" description="Disordered" evidence="4">
    <location>
        <begin position="300"/>
        <end position="329"/>
    </location>
</feature>
<keyword evidence="2" id="KW-0964">Secreted</keyword>
<feature type="domain" description="Right handed beta helix" evidence="5">
    <location>
        <begin position="1719"/>
        <end position="1806"/>
    </location>
</feature>
<evidence type="ECO:0000256" key="2">
    <source>
        <dbReference type="ARBA" id="ARBA00022525"/>
    </source>
</evidence>
<evidence type="ECO:0000313" key="6">
    <source>
        <dbReference type="EMBL" id="PKK92128.1"/>
    </source>
</evidence>
<dbReference type="SUPFAM" id="SSF49478">
    <property type="entry name" value="Cna protein B-type domain"/>
    <property type="match status" value="1"/>
</dbReference>
<evidence type="ECO:0000259" key="5">
    <source>
        <dbReference type="Pfam" id="PF13229"/>
    </source>
</evidence>
<dbReference type="Gene3D" id="2.160.20.10">
    <property type="entry name" value="Single-stranded right-handed beta-helix, Pectin lyase-like"/>
    <property type="match status" value="1"/>
</dbReference>
<dbReference type="Gene3D" id="2.60.40.1120">
    <property type="entry name" value="Carboxypeptidase-like, regulatory domain"/>
    <property type="match status" value="3"/>
</dbReference>
<dbReference type="InterPro" id="IPR036415">
    <property type="entry name" value="Lamin_tail_dom_sf"/>
</dbReference>
<dbReference type="InterPro" id="IPR039448">
    <property type="entry name" value="Beta_helix"/>
</dbReference>
<comment type="caution">
    <text evidence="6">The sequence shown here is derived from an EMBL/GenBank/DDBJ whole genome shotgun (WGS) entry which is preliminary data.</text>
</comment>
<dbReference type="EMBL" id="PGXC01000001">
    <property type="protein sequence ID" value="PKK92128.1"/>
    <property type="molecule type" value="Genomic_DNA"/>
</dbReference>
<protein>
    <recommendedName>
        <fullName evidence="5">Right handed beta helix domain-containing protein</fullName>
    </recommendedName>
</protein>
<evidence type="ECO:0000313" key="7">
    <source>
        <dbReference type="Proteomes" id="UP000233256"/>
    </source>
</evidence>
<proteinExistence type="inferred from homology"/>
<dbReference type="PANTHER" id="PTHR36108">
    <property type="entry name" value="COLOSSIN-B-RELATED"/>
    <property type="match status" value="1"/>
</dbReference>
<dbReference type="Gene3D" id="2.60.120.260">
    <property type="entry name" value="Galactose-binding domain-like"/>
    <property type="match status" value="1"/>
</dbReference>
<dbReference type="Proteomes" id="UP000233256">
    <property type="component" value="Unassembled WGS sequence"/>
</dbReference>
<sequence length="2328" mass="247123">MKLFTEPGLAILLFRRLKAFRERSLILLLTTVISMLFLLAAPFQSEALGAGNVITCRYLEIVVTRWADLSWLQMAEIVVSNPEGLSLPVAQGTCLTTTFQGHGVERLWDESYRLNDEFVVQNPGGDVTIILDLGVDRQVSGLRVFNDGDLGAVDLYVKARAQSDARYFSVGSFTGLSHESSKVVENNLLFDSQVYINEIYAGTDSWIELYNPGSMDHSLHGWHLTTNGSTIELEMLSIPRGGFLVLLEGWGSSTASRFFLTRRFEWTNSESGFCGLNNPSGQGVDFVRWGFEASLPDAPDVFTGTNPGKAKPPRSLGRRPDGHDTNDGADFGSCFATPGKGNTGLFRISGTVQDNLAFPLSEVTLYIDGAASGVTNSQGVFTIVDLPGGTVTISARKREYVFSPPGAVLQLSSDITNVSFMGAIDTGFYNLSGYVKDSRNDPVSELRISVSGGLQTQTSASGYYSFAGLQRGMYKILPDGTSHNFDPPFRVVELAGDMASQNFIESAVAAPHSLSGRVLTSQGMGIQDVRMRCNGTDTFTDIDGNFLIENLPVGRVVLVPVKSGMEFTPQSLAIDLPSAGNVDFMGVPGAIFALEAKVLDDAGLPLGNAAVHLLAEGRVLAEEISSGDGIAVFPGLPPASYELTASFPGHQSQPLKHLVTITDANQSVQFTLSLDRERYRLAGMVRSADGLPVMGVQITAGAGLVTSTGADGYFEFSFLQRGSYTVTALRDGMRITPSEIVVELHADSANLAFQALARTDLTLSGKVLDLFGVPIGGVTLDIGNGQKVQTDPNGRYAMTGLTAGFYTLTALKSGYVFSPYAMDLDLSRDQMDLDFTGDYQLFYPVTAKTRYLKVILKSFHHSDYLQMNEVKFRGNTPGSSMVRDLGPVSAWASVNAYPGYGPEKLIDGNERFNGDFACRHLGGPVEIVFDLGQVFLIDRIHIVNDGQYGAASGDILVGDGTDQWHFIGETGLLAVTERLPRANRITFSAAPILISEVGSMGPGFVELINTGWTRVSLRDYRIVAGAADVTLGEIFVGPGGRVCLTGGTAIQAFTSLGQTLAFNPAGDKVVLMNSKGLCDDFIRWGSCWDSPPSGIVFTGANPPAPTVSKSLNRINETQDTDSGSDWFSASNTPGHPQGTLWSISGMVNDTTGNPLAGIKVTAVGLDAMVFETVTTASGTFSITGLPSSRYSLVPTLDNYSFVPVSANIDLFRDSSGNLFRGEQTSRPFFIQGKIVDNLGSPLAGAAVGISTVTFVSGADGTWKSQPLFTAGSFAITPRMSGYQFQPASSVITVTAANILQGGSVEVSFVATPLSTDVAVSGRLLLNGASFYGVKVEARPQGNFVYSDVDGRYTLTVPSGSTTEILPSRLGYFFTPGSRSLKTASDPVVNADFIGERSYSVGGWVHDAAGNGLKGASVRFHDGVTVPTGKDGSFIRSDLPAGGVTVEPVLPGWSISPSITSFQLPPNSTVLSFTATRIESRYNVSGRLMMADTGSGVSDVLMSAKSSDGQLLSQTYTDQQGNYSLISLSAGTVIVTPAFQGYEFTPGGQSLNVSANLTGIDFTVARLCYVSGRVQTSQGVPVSLVRVTLGGGPSPELISETTNHGNFFIGYARQGNYILRAERSGFTMNPSSMNMSLSSSVSDLIFIANPSQAGDDIFVDSILGDDFAYATSDKPIKSLQKALDMAAERGGSVKVRLSPGLYRGSFVIPYGVTLQGAGPGSTILDSSGTSFGVQGPQRGELRGLTIRGSGGNPLSTGVLCTNSETRLVNCLITGSGSGIRIVNSVVEITNCTIAGNSFHGIVIENSPTGSIDSTLCQDISVVSGVSCPVNYSALFSEYANNPPAGTGNILINESFSQFPVPWHPAAGSSCVNSGNPSAQQKDMDGSVCDIGAYGGPGPITFPAVFAAAQSSGSVSSHIGYSAALSSDGIISVTNGYSCSIEQNPLVRVSIDLGQTHRISRIRISMPGGMAARSVMVSLGSDEGSAVEWGWAALTPSGKLIETIEVSGEPVPARWVALGFSDFIDQIDFMVSEIECCGTDAAGDTALGTGPLDYSVLSNIQPYPGFGFSRLADGLKNYNNDFAVLNHNSPVTLTLMFPGNETLTAVSFWNDGLYGASKVNIEALNSSGAWATVQTRSGCVMQDGSAGLNEFALAEIRADGLRLTFDGFGDSSWFQLNEISVQGFSSQVSRQLAINSITCDAGSFPGYGPERLHDGTIQLNSDFALRNPPFRVRLTVDLGQIGSFDRIRHTNDGPFGAGSVTVFTRQTLDGSETVVGTYQLSSSQWEPVTDTFDIGVRQAGYVIFEYASFMDPVWFQLNEIQIISTVSAVP</sequence>
<reference evidence="6 7" key="1">
    <citation type="journal article" date="2017" name="ISME J.">
        <title>Potential for microbial H2 and metal transformations associated with novel bacteria and archaea in deep terrestrial subsurface sediments.</title>
        <authorList>
            <person name="Hernsdorf A.W."/>
            <person name="Amano Y."/>
            <person name="Miyakawa K."/>
            <person name="Ise K."/>
            <person name="Suzuki Y."/>
            <person name="Anantharaman K."/>
            <person name="Probst A."/>
            <person name="Burstein D."/>
            <person name="Thomas B.C."/>
            <person name="Banfield J.F."/>
        </authorList>
    </citation>
    <scope>NUCLEOTIDE SEQUENCE [LARGE SCALE GENOMIC DNA]</scope>
    <source>
        <strain evidence="6">HGW-Wallbacteria-1</strain>
    </source>
</reference>
<organism evidence="6 7">
    <name type="scientific">Candidatus Wallbacteria bacterium HGW-Wallbacteria-1</name>
    <dbReference type="NCBI Taxonomy" id="2013854"/>
    <lineage>
        <taxon>Bacteria</taxon>
        <taxon>Candidatus Walliibacteriota</taxon>
    </lineage>
</organism>
<keyword evidence="3" id="KW-0732">Signal</keyword>
<dbReference type="InterPro" id="IPR011050">
    <property type="entry name" value="Pectin_lyase_fold/virulence"/>
</dbReference>
<evidence type="ECO:0000256" key="3">
    <source>
        <dbReference type="ARBA" id="ARBA00022729"/>
    </source>
</evidence>
<dbReference type="Pfam" id="PF13229">
    <property type="entry name" value="Beta_helix"/>
    <property type="match status" value="1"/>
</dbReference>
<dbReference type="GO" id="GO:0030246">
    <property type="term" value="F:carbohydrate binding"/>
    <property type="evidence" value="ECO:0007669"/>
    <property type="project" value="InterPro"/>
</dbReference>
<dbReference type="SUPFAM" id="SSF49452">
    <property type="entry name" value="Starch-binding domain-like"/>
    <property type="match status" value="7"/>
</dbReference>
<accession>A0A2N1PUZ0</accession>
<dbReference type="InterPro" id="IPR008969">
    <property type="entry name" value="CarboxyPept-like_regulatory"/>
</dbReference>
<dbReference type="PANTHER" id="PTHR36108:SF13">
    <property type="entry name" value="COLOSSIN-B-RELATED"/>
    <property type="match status" value="1"/>
</dbReference>
<comment type="similarity">
    <text evidence="1">Belongs to the serine-aspartate repeat-containing protein (SDr) family.</text>
</comment>
<name>A0A2N1PUZ0_9BACT</name>
<gene>
    <name evidence="6" type="ORF">CVV64_01540</name>
</gene>
<dbReference type="SUPFAM" id="SSF74853">
    <property type="entry name" value="Lamin A/C globular tail domain"/>
    <property type="match status" value="1"/>
</dbReference>
<dbReference type="SUPFAM" id="SSF51126">
    <property type="entry name" value="Pectin lyase-like"/>
    <property type="match status" value="1"/>
</dbReference>
<evidence type="ECO:0000256" key="1">
    <source>
        <dbReference type="ARBA" id="ARBA00007257"/>
    </source>
</evidence>